<evidence type="ECO:0000313" key="7">
    <source>
        <dbReference type="Proteomes" id="UP000472264"/>
    </source>
</evidence>
<keyword evidence="4" id="KW-0732">Signal</keyword>
<keyword evidence="7" id="KW-1185">Reference proteome</keyword>
<feature type="domain" description="Interleukin-2 receptor subunit beta N-terminal" evidence="5">
    <location>
        <begin position="32"/>
        <end position="116"/>
    </location>
</feature>
<dbReference type="InterPro" id="IPR003531">
    <property type="entry name" value="Hempt_rcpt_S_F1_CS"/>
</dbReference>
<evidence type="ECO:0000256" key="3">
    <source>
        <dbReference type="SAM" id="Phobius"/>
    </source>
</evidence>
<dbReference type="RefSeq" id="XP_029368550.1">
    <property type="nucleotide sequence ID" value="XM_029512690.1"/>
</dbReference>
<keyword evidence="1" id="KW-1015">Disulfide bond</keyword>
<name>A0A665T3U0_ECHNA</name>
<feature type="compositionally biased region" description="Basic and acidic residues" evidence="2">
    <location>
        <begin position="375"/>
        <end position="384"/>
    </location>
</feature>
<dbReference type="PANTHER" id="PTHR23037:SF22">
    <property type="entry name" value="CYTOKINE RECEPTOR COMMON SUBUNIT BETA"/>
    <property type="match status" value="1"/>
</dbReference>
<dbReference type="GeneID" id="115049999"/>
<evidence type="ECO:0000313" key="6">
    <source>
        <dbReference type="Ensembl" id="ENSENLP00000000127.1"/>
    </source>
</evidence>
<dbReference type="RefSeq" id="XP_029368559.1">
    <property type="nucleotide sequence ID" value="XM_029512699.1"/>
</dbReference>
<evidence type="ECO:0000256" key="4">
    <source>
        <dbReference type="SAM" id="SignalP"/>
    </source>
</evidence>
<keyword evidence="3" id="KW-0472">Membrane</keyword>
<dbReference type="Proteomes" id="UP000472264">
    <property type="component" value="Chromosome 1"/>
</dbReference>
<feature type="compositionally biased region" description="Basic and acidic residues" evidence="2">
    <location>
        <begin position="394"/>
        <end position="405"/>
    </location>
</feature>
<dbReference type="Pfam" id="PF18707">
    <property type="entry name" value="IL2RB_N1"/>
    <property type="match status" value="1"/>
</dbReference>
<accession>A0A665T3U0</accession>
<dbReference type="GO" id="GO:0004896">
    <property type="term" value="F:cytokine receptor activity"/>
    <property type="evidence" value="ECO:0007669"/>
    <property type="project" value="InterPro"/>
</dbReference>
<dbReference type="InterPro" id="IPR013783">
    <property type="entry name" value="Ig-like_fold"/>
</dbReference>
<evidence type="ECO:0000256" key="2">
    <source>
        <dbReference type="SAM" id="MobiDB-lite"/>
    </source>
</evidence>
<dbReference type="InterPro" id="IPR040951">
    <property type="entry name" value="IL2RB_N1"/>
</dbReference>
<organism evidence="6 7">
    <name type="scientific">Echeneis naucrates</name>
    <name type="common">Live sharksucker</name>
    <dbReference type="NCBI Taxonomy" id="173247"/>
    <lineage>
        <taxon>Eukaryota</taxon>
        <taxon>Metazoa</taxon>
        <taxon>Chordata</taxon>
        <taxon>Craniata</taxon>
        <taxon>Vertebrata</taxon>
        <taxon>Euteleostomi</taxon>
        <taxon>Actinopterygii</taxon>
        <taxon>Neopterygii</taxon>
        <taxon>Teleostei</taxon>
        <taxon>Neoteleostei</taxon>
        <taxon>Acanthomorphata</taxon>
        <taxon>Carangaria</taxon>
        <taxon>Carangiformes</taxon>
        <taxon>Echeneidae</taxon>
        <taxon>Echeneis</taxon>
    </lineage>
</organism>
<keyword evidence="3" id="KW-1133">Transmembrane helix</keyword>
<dbReference type="OrthoDB" id="8906725at2759"/>
<dbReference type="AlphaFoldDB" id="A0A665T3U0"/>
<dbReference type="GO" id="GO:0016064">
    <property type="term" value="P:immunoglobulin mediated immune response"/>
    <property type="evidence" value="ECO:0007669"/>
    <property type="project" value="TreeGrafter"/>
</dbReference>
<sequence>METCLLFLLLGLLKVCTSRTDGAECPSLPQKDLTCYTDYDRCITCEWNSGHDHTDAVCKLEAKRVNTSGRLPYSATCALKPDSVKPAVKACTMVFNRKGIFQQWHNLSIDLICKPANFRIYYQPSCHVKPNPPGKPEVNLTTVSWLAEINTHRSLQQYYCQLQWKTKDQPWTDPPPDQDPQLKDMQTYSTRCTGHLNPDLLIQGERYETRVRVLAANEDVQSTWSDWSPTASWVSEVGRRKPPLAGGVGQVLVIISLGSVFTLFMAVVLLRNKKATWVYKKLRGPAIPDPGRSFLKDNWVSPGFTTQLFPLSLQMEEIVLVEPTSTVKAVTLHKREEALKEKMRMETSYDSSFSNPSYSHLCTPPPAPLPSTDNLEPRAADRPDGSVGSQDGGKNAEEDKEEERKKELEILQLLSKGNNNDSEPVQVISDYEKVEKPQVERLRLQSLDSGVCSGEEVSQESLEADSISVVDGHDEGSEVKEELREGGNGKVDFQTLFGGGGSVFGKGSIQVCSDYEQVQRPLLGSPELVSQDSGICSGGEEQASHEETPEDFEKSFGSKKFQFPPALSCTLPCSLPSFPQLPLKFSGMDLSSALQPQSPDHVLKKIGLISESMSMAPSSDGYRPVRQEQS</sequence>
<feature type="compositionally biased region" description="Low complexity" evidence="2">
    <location>
        <begin position="349"/>
        <end position="359"/>
    </location>
</feature>
<dbReference type="RefSeq" id="XP_029368574.1">
    <property type="nucleotide sequence ID" value="XM_029512714.1"/>
</dbReference>
<reference evidence="6" key="3">
    <citation type="submission" date="2025-09" db="UniProtKB">
        <authorList>
            <consortium name="Ensembl"/>
        </authorList>
    </citation>
    <scope>IDENTIFICATION</scope>
</reference>
<evidence type="ECO:0000259" key="5">
    <source>
        <dbReference type="Pfam" id="PF18707"/>
    </source>
</evidence>
<feature type="region of interest" description="Disordered" evidence="2">
    <location>
        <begin position="529"/>
        <end position="557"/>
    </location>
</feature>
<feature type="signal peptide" evidence="4">
    <location>
        <begin position="1"/>
        <end position="18"/>
    </location>
</feature>
<keyword evidence="3" id="KW-0812">Transmembrane</keyword>
<feature type="chain" id="PRO_5025477746" evidence="4">
    <location>
        <begin position="19"/>
        <end position="630"/>
    </location>
</feature>
<proteinExistence type="predicted"/>
<gene>
    <name evidence="6" type="primary">LOC115049999</name>
</gene>
<dbReference type="PROSITE" id="PS01355">
    <property type="entry name" value="HEMATOPO_REC_S_F1"/>
    <property type="match status" value="1"/>
</dbReference>
<reference evidence="6" key="2">
    <citation type="submission" date="2025-08" db="UniProtKB">
        <authorList>
            <consortium name="Ensembl"/>
        </authorList>
    </citation>
    <scope>IDENTIFICATION</scope>
</reference>
<dbReference type="InParanoid" id="A0A665T3U0"/>
<dbReference type="GO" id="GO:0009897">
    <property type="term" value="C:external side of plasma membrane"/>
    <property type="evidence" value="ECO:0007669"/>
    <property type="project" value="TreeGrafter"/>
</dbReference>
<dbReference type="RefSeq" id="XP_029368566.1">
    <property type="nucleotide sequence ID" value="XM_029512706.1"/>
</dbReference>
<feature type="region of interest" description="Disordered" evidence="2">
    <location>
        <begin position="349"/>
        <end position="405"/>
    </location>
</feature>
<feature type="transmembrane region" description="Helical" evidence="3">
    <location>
        <begin position="248"/>
        <end position="270"/>
    </location>
</feature>
<feature type="compositionally biased region" description="Basic and acidic residues" evidence="2">
    <location>
        <begin position="542"/>
        <end position="556"/>
    </location>
</feature>
<reference evidence="6" key="1">
    <citation type="submission" date="2021-04" db="EMBL/GenBank/DDBJ databases">
        <authorList>
            <consortium name="Wellcome Sanger Institute Data Sharing"/>
        </authorList>
    </citation>
    <scope>NUCLEOTIDE SEQUENCE [LARGE SCALE GENOMIC DNA]</scope>
</reference>
<dbReference type="Ensembl" id="ENSENLT00000000130.1">
    <property type="protein sequence ID" value="ENSENLP00000000127.1"/>
    <property type="gene ID" value="ENSENLG00000000056.1"/>
</dbReference>
<dbReference type="Gene3D" id="2.60.40.10">
    <property type="entry name" value="Immunoglobulins"/>
    <property type="match status" value="2"/>
</dbReference>
<protein>
    <submittedName>
        <fullName evidence="6">Uncharacterized LOC115049999</fullName>
    </submittedName>
</protein>
<dbReference type="PANTHER" id="PTHR23037">
    <property type="entry name" value="CYTOKINE RECEPTOR"/>
    <property type="match status" value="1"/>
</dbReference>
<evidence type="ECO:0000256" key="1">
    <source>
        <dbReference type="ARBA" id="ARBA00023157"/>
    </source>
</evidence>